<dbReference type="AlphaFoldDB" id="A0A290ZAX4"/>
<name>A0A290ZAX4_9PSEU</name>
<reference evidence="1" key="1">
    <citation type="submission" date="2017-09" db="EMBL/GenBank/DDBJ databases">
        <title>Complete Genome Sequence of ansamitocin-producing Bacterium Actinosynnema pretiosum X47.</title>
        <authorList>
            <person name="Cao G."/>
            <person name="Zong G."/>
            <person name="Zhong C."/>
            <person name="Fu J."/>
        </authorList>
    </citation>
    <scope>NUCLEOTIDE SEQUENCE [LARGE SCALE GENOMIC DNA]</scope>
    <source>
        <strain evidence="1">X47</strain>
    </source>
</reference>
<dbReference type="Proteomes" id="UP000218505">
    <property type="component" value="Chromosome"/>
</dbReference>
<proteinExistence type="predicted"/>
<gene>
    <name evidence="1" type="ORF">CNX65_25150</name>
</gene>
<dbReference type="RefSeq" id="WP_096495979.1">
    <property type="nucleotide sequence ID" value="NZ_CP023445.1"/>
</dbReference>
<evidence type="ECO:0000313" key="2">
    <source>
        <dbReference type="Proteomes" id="UP000218505"/>
    </source>
</evidence>
<keyword evidence="2" id="KW-1185">Reference proteome</keyword>
<organism evidence="1 2">
    <name type="scientific">Actinosynnema pretiosum</name>
    <dbReference type="NCBI Taxonomy" id="42197"/>
    <lineage>
        <taxon>Bacteria</taxon>
        <taxon>Bacillati</taxon>
        <taxon>Actinomycetota</taxon>
        <taxon>Actinomycetes</taxon>
        <taxon>Pseudonocardiales</taxon>
        <taxon>Pseudonocardiaceae</taxon>
        <taxon>Actinosynnema</taxon>
    </lineage>
</organism>
<dbReference type="KEGG" id="apre:CNX65_25150"/>
<sequence>MSLVQIRITAADRLPTGRVSAEEVLRLLRAEADRTGEDRLRVTASTLRGWKSRPGVPVSPGPGYNVAEVVAYLRTRRLRGQHRTIA</sequence>
<protein>
    <submittedName>
        <fullName evidence="1">Uncharacterized protein</fullName>
    </submittedName>
</protein>
<dbReference type="EMBL" id="CP023445">
    <property type="protein sequence ID" value="ATE56158.1"/>
    <property type="molecule type" value="Genomic_DNA"/>
</dbReference>
<accession>A0A290ZAX4</accession>
<evidence type="ECO:0000313" key="1">
    <source>
        <dbReference type="EMBL" id="ATE56158.1"/>
    </source>
</evidence>